<dbReference type="RefSeq" id="YP_009147675.1">
    <property type="nucleotide sequence ID" value="NC_027341.1"/>
</dbReference>
<organism evidence="1 2">
    <name type="scientific">Lactococcus phage WRP3</name>
    <dbReference type="NCBI Taxonomy" id="1560313"/>
    <lineage>
        <taxon>Viruses</taxon>
        <taxon>Duplodnaviria</taxon>
        <taxon>Heunggongvirae</taxon>
        <taxon>Uroviricota</taxon>
        <taxon>Caudoviricetes</taxon>
        <taxon>Audreyjarvisvirus</taxon>
        <taxon>Audreyjarvisvirus WRP3</taxon>
    </lineage>
</organism>
<reference evidence="1 2" key="1">
    <citation type="journal article" date="2015" name="Appl. Environ. Microbiol.">
        <title>Lactococcal 949 group phages recognize a carbohydrate receptor on the host cell surface.</title>
        <authorList>
            <person name="Mahony J."/>
            <person name="Randazzo W."/>
            <person name="Neve H."/>
            <person name="Settanni L."/>
            <person name="van Sinderen D."/>
        </authorList>
    </citation>
    <scope>NUCLEOTIDE SEQUENCE [LARGE SCALE GENOMIC DNA]</scope>
    <source>
        <strain evidence="1">WRP3</strain>
    </source>
</reference>
<dbReference type="OrthoDB" id="29027at10239"/>
<accession>A0A0D3MT41</accession>
<name>A0A0D3MT41_9CAUD</name>
<evidence type="ECO:0000313" key="2">
    <source>
        <dbReference type="Proteomes" id="UP000032686"/>
    </source>
</evidence>
<gene>
    <name evidence="1" type="ORF">WRP3_018</name>
</gene>
<protein>
    <submittedName>
        <fullName evidence="1">Uncharacterized protein</fullName>
    </submittedName>
</protein>
<dbReference type="GeneID" id="24722284"/>
<proteinExistence type="predicted"/>
<dbReference type="KEGG" id="vg:24722284"/>
<evidence type="ECO:0000313" key="1">
    <source>
        <dbReference type="EMBL" id="AIX12521.1"/>
    </source>
</evidence>
<keyword evidence="2" id="KW-1185">Reference proteome</keyword>
<sequence length="74" mass="8651">MRTYKGFIQRLDKVIDILNKIITNKKQKDYTKEDLLLIAKCYRYISRSYLKMAKINSTVSAGSGFSFESYEKGK</sequence>
<dbReference type="EMBL" id="KM677185">
    <property type="protein sequence ID" value="AIX12521.1"/>
    <property type="molecule type" value="Genomic_DNA"/>
</dbReference>
<dbReference type="Proteomes" id="UP000032686">
    <property type="component" value="Segment"/>
</dbReference>